<dbReference type="EMBL" id="JAFCMP010000028">
    <property type="protein sequence ID" value="KAG5190769.1"/>
    <property type="molecule type" value="Genomic_DNA"/>
</dbReference>
<evidence type="ECO:0000256" key="9">
    <source>
        <dbReference type="RuleBase" id="RU365050"/>
    </source>
</evidence>
<dbReference type="Gene3D" id="2.30.30.100">
    <property type="match status" value="1"/>
</dbReference>
<accession>A0A835ZED0</accession>
<keyword evidence="12" id="KW-1185">Reference proteome</keyword>
<dbReference type="SMART" id="SM00651">
    <property type="entry name" value="Sm"/>
    <property type="match status" value="1"/>
</dbReference>
<keyword evidence="7 9" id="KW-0539">Nucleus</keyword>
<dbReference type="Pfam" id="PF01423">
    <property type="entry name" value="LSM"/>
    <property type="match status" value="1"/>
</dbReference>
<keyword evidence="5 9" id="KW-0507">mRNA processing</keyword>
<feature type="domain" description="Sm" evidence="10">
    <location>
        <begin position="9"/>
        <end position="81"/>
    </location>
</feature>
<dbReference type="CDD" id="cd01721">
    <property type="entry name" value="Sm_D3"/>
    <property type="match status" value="1"/>
</dbReference>
<sequence length="117" mass="12550">MADGKAVGVPIKLLHEGEGHVITIEMKNGEIYRGRLMEAEDTMNSFITEVTMTARDGRVSKLEQVYLRGSHIKFIILPDLLKNAPVFKGVQKMAGAAAATKAAKGRGGGGKKKKKAA</sequence>
<evidence type="ECO:0000256" key="1">
    <source>
        <dbReference type="ARBA" id="ARBA00004123"/>
    </source>
</evidence>
<dbReference type="SUPFAM" id="SSF50182">
    <property type="entry name" value="Sm-like ribonucleoproteins"/>
    <property type="match status" value="1"/>
</dbReference>
<keyword evidence="6 9" id="KW-0508">mRNA splicing</keyword>
<evidence type="ECO:0000256" key="4">
    <source>
        <dbReference type="ARBA" id="ARBA00022490"/>
    </source>
</evidence>
<protein>
    <recommendedName>
        <fullName evidence="9">Small nuclear ribonucleoprotein Sm D3</fullName>
        <shortName evidence="9">Sm-D3</shortName>
    </recommendedName>
    <alternativeName>
        <fullName evidence="9">snRNP core protein D3</fullName>
    </alternativeName>
</protein>
<dbReference type="PROSITE" id="PS52002">
    <property type="entry name" value="SM"/>
    <property type="match status" value="1"/>
</dbReference>
<keyword evidence="4" id="KW-0963">Cytoplasm</keyword>
<evidence type="ECO:0000256" key="2">
    <source>
        <dbReference type="ARBA" id="ARBA00004514"/>
    </source>
</evidence>
<evidence type="ECO:0000259" key="10">
    <source>
        <dbReference type="PROSITE" id="PS52002"/>
    </source>
</evidence>
<dbReference type="FunFam" id="2.30.30.100:FF:000002">
    <property type="entry name" value="Small nuclear ribonucleoprotein Sm D3"/>
    <property type="match status" value="1"/>
</dbReference>
<dbReference type="AlphaFoldDB" id="A0A835ZED0"/>
<evidence type="ECO:0000256" key="3">
    <source>
        <dbReference type="ARBA" id="ARBA00008146"/>
    </source>
</evidence>
<dbReference type="GO" id="GO:0005829">
    <property type="term" value="C:cytosol"/>
    <property type="evidence" value="ECO:0007669"/>
    <property type="project" value="UniProtKB-SubCell"/>
</dbReference>
<dbReference type="GO" id="GO:0003723">
    <property type="term" value="F:RNA binding"/>
    <property type="evidence" value="ECO:0007669"/>
    <property type="project" value="InterPro"/>
</dbReference>
<evidence type="ECO:0000256" key="8">
    <source>
        <dbReference type="ARBA" id="ARBA00023274"/>
    </source>
</evidence>
<comment type="subcellular location">
    <subcellularLocation>
        <location evidence="2">Cytoplasm</location>
        <location evidence="2">Cytosol</location>
    </subcellularLocation>
    <subcellularLocation>
        <location evidence="1 9">Nucleus</location>
    </subcellularLocation>
</comment>
<dbReference type="InterPro" id="IPR010920">
    <property type="entry name" value="LSM_dom_sf"/>
</dbReference>
<evidence type="ECO:0000256" key="6">
    <source>
        <dbReference type="ARBA" id="ARBA00023187"/>
    </source>
</evidence>
<dbReference type="InterPro" id="IPR027141">
    <property type="entry name" value="LSm4/Sm_D1/D3"/>
</dbReference>
<evidence type="ECO:0000313" key="12">
    <source>
        <dbReference type="Proteomes" id="UP000664859"/>
    </source>
</evidence>
<reference evidence="11" key="1">
    <citation type="submission" date="2021-02" db="EMBL/GenBank/DDBJ databases">
        <title>First Annotated Genome of the Yellow-green Alga Tribonema minus.</title>
        <authorList>
            <person name="Mahan K.M."/>
        </authorList>
    </citation>
    <scope>NUCLEOTIDE SEQUENCE</scope>
    <source>
        <strain evidence="11">UTEX B ZZ1240</strain>
    </source>
</reference>
<comment type="similarity">
    <text evidence="3 9">Belongs to the snRNP core protein family.</text>
</comment>
<dbReference type="Proteomes" id="UP000664859">
    <property type="component" value="Unassembled WGS sequence"/>
</dbReference>
<gene>
    <name evidence="11" type="ORF">JKP88DRAFT_205235</name>
</gene>
<comment type="caution">
    <text evidence="11">The sequence shown here is derived from an EMBL/GenBank/DDBJ whole genome shotgun (WGS) entry which is preliminary data.</text>
</comment>
<keyword evidence="8 9" id="KW-0687">Ribonucleoprotein</keyword>
<organism evidence="11 12">
    <name type="scientific">Tribonema minus</name>
    <dbReference type="NCBI Taxonomy" id="303371"/>
    <lineage>
        <taxon>Eukaryota</taxon>
        <taxon>Sar</taxon>
        <taxon>Stramenopiles</taxon>
        <taxon>Ochrophyta</taxon>
        <taxon>PX clade</taxon>
        <taxon>Xanthophyceae</taxon>
        <taxon>Tribonematales</taxon>
        <taxon>Tribonemataceae</taxon>
        <taxon>Tribonema</taxon>
    </lineage>
</organism>
<dbReference type="InterPro" id="IPR001163">
    <property type="entry name" value="Sm_dom_euk/arc"/>
</dbReference>
<evidence type="ECO:0000256" key="7">
    <source>
        <dbReference type="ARBA" id="ARBA00023242"/>
    </source>
</evidence>
<dbReference type="InterPro" id="IPR047575">
    <property type="entry name" value="Sm"/>
</dbReference>
<evidence type="ECO:0000313" key="11">
    <source>
        <dbReference type="EMBL" id="KAG5190769.1"/>
    </source>
</evidence>
<dbReference type="PANTHER" id="PTHR23338">
    <property type="entry name" value="SMALL NUCLEAR RIBONUCLEOPROTEIN SM"/>
    <property type="match status" value="1"/>
</dbReference>
<dbReference type="GO" id="GO:0000387">
    <property type="term" value="P:spliceosomal snRNP assembly"/>
    <property type="evidence" value="ECO:0007669"/>
    <property type="project" value="UniProtKB-UniRule"/>
</dbReference>
<dbReference type="InterPro" id="IPR034099">
    <property type="entry name" value="SmD3"/>
</dbReference>
<evidence type="ECO:0000256" key="5">
    <source>
        <dbReference type="ARBA" id="ARBA00022664"/>
    </source>
</evidence>
<dbReference type="GO" id="GO:0005681">
    <property type="term" value="C:spliceosomal complex"/>
    <property type="evidence" value="ECO:0007669"/>
    <property type="project" value="InterPro"/>
</dbReference>
<name>A0A835ZED0_9STRA</name>
<proteinExistence type="inferred from homology"/>
<dbReference type="OrthoDB" id="6425924at2759"/>